<keyword evidence="1" id="KW-0472">Membrane</keyword>
<dbReference type="Gene3D" id="1.10.100.10">
    <property type="entry name" value="Insulin-like"/>
    <property type="match status" value="1"/>
</dbReference>
<protein>
    <recommendedName>
        <fullName evidence="2">Insulin-like domain-containing protein</fullName>
    </recommendedName>
</protein>
<keyword evidence="1" id="KW-0812">Transmembrane</keyword>
<feature type="domain" description="Insulin-like" evidence="2">
    <location>
        <begin position="114"/>
        <end position="194"/>
    </location>
</feature>
<reference evidence="3 4" key="1">
    <citation type="submission" date="2022-05" db="EMBL/GenBank/DDBJ databases">
        <authorList>
            <consortium name="Genoscope - CEA"/>
            <person name="William W."/>
        </authorList>
    </citation>
    <scope>NUCLEOTIDE SEQUENCE [LARGE SCALE GENOMIC DNA]</scope>
</reference>
<proteinExistence type="predicted"/>
<dbReference type="GO" id="GO:0005576">
    <property type="term" value="C:extracellular region"/>
    <property type="evidence" value="ECO:0007669"/>
    <property type="project" value="InterPro"/>
</dbReference>
<keyword evidence="1" id="KW-1133">Transmembrane helix</keyword>
<evidence type="ECO:0000256" key="1">
    <source>
        <dbReference type="SAM" id="Phobius"/>
    </source>
</evidence>
<feature type="transmembrane region" description="Helical" evidence="1">
    <location>
        <begin position="21"/>
        <end position="43"/>
    </location>
</feature>
<dbReference type="InterPro" id="IPR016179">
    <property type="entry name" value="Insulin-like"/>
</dbReference>
<comment type="caution">
    <text evidence="3">The sequence shown here is derived from an EMBL/GenBank/DDBJ whole genome shotgun (WGS) entry which is preliminary data.</text>
</comment>
<feature type="transmembrane region" description="Helical" evidence="1">
    <location>
        <begin position="63"/>
        <end position="83"/>
    </location>
</feature>
<name>A0AAU9VPC0_9CNID</name>
<sequence length="197" mass="22819">MASRSGTYRVICSMFERYLSFLMVCWFAGTHLPLLLGGERWVFEQSDLPKKWEANTLPRAGLVLYPINWISFVLIIWMLTASLQIEAYFVPCSPLSPPSSCKINEVPRRQISFHICGDQLKTAYEVACRWMRRKRSGTCYFVFLSVKPRASKVILDKQRADGFLTSHHVTKRSFNVVEECCQEGCVWEEILEYCKPT</sequence>
<evidence type="ECO:0000259" key="2">
    <source>
        <dbReference type="Pfam" id="PF00049"/>
    </source>
</evidence>
<dbReference type="AlphaFoldDB" id="A0AAU9VPC0"/>
<evidence type="ECO:0000313" key="4">
    <source>
        <dbReference type="Proteomes" id="UP001159428"/>
    </source>
</evidence>
<dbReference type="Proteomes" id="UP001159428">
    <property type="component" value="Unassembled WGS sequence"/>
</dbReference>
<organism evidence="3 4">
    <name type="scientific">Pocillopora meandrina</name>
    <dbReference type="NCBI Taxonomy" id="46732"/>
    <lineage>
        <taxon>Eukaryota</taxon>
        <taxon>Metazoa</taxon>
        <taxon>Cnidaria</taxon>
        <taxon>Anthozoa</taxon>
        <taxon>Hexacorallia</taxon>
        <taxon>Scleractinia</taxon>
        <taxon>Astrocoeniina</taxon>
        <taxon>Pocilloporidae</taxon>
        <taxon>Pocillopora</taxon>
    </lineage>
</organism>
<dbReference type="SUPFAM" id="SSF56994">
    <property type="entry name" value="Insulin-like"/>
    <property type="match status" value="1"/>
</dbReference>
<dbReference type="Pfam" id="PF00049">
    <property type="entry name" value="Insulin"/>
    <property type="match status" value="1"/>
</dbReference>
<dbReference type="InterPro" id="IPR036438">
    <property type="entry name" value="Insulin-like_sf"/>
</dbReference>
<evidence type="ECO:0000313" key="3">
    <source>
        <dbReference type="EMBL" id="CAH3035623.1"/>
    </source>
</evidence>
<keyword evidence="4" id="KW-1185">Reference proteome</keyword>
<dbReference type="GO" id="GO:0005179">
    <property type="term" value="F:hormone activity"/>
    <property type="evidence" value="ECO:0007669"/>
    <property type="project" value="InterPro"/>
</dbReference>
<gene>
    <name evidence="3" type="ORF">PMEA_00016380</name>
</gene>
<accession>A0AAU9VPC0</accession>
<dbReference type="EMBL" id="CALNXJ010000003">
    <property type="protein sequence ID" value="CAH3035623.1"/>
    <property type="molecule type" value="Genomic_DNA"/>
</dbReference>